<dbReference type="EMBL" id="CYRY02047074">
    <property type="protein sequence ID" value="VCX42965.1"/>
    <property type="molecule type" value="Genomic_DNA"/>
</dbReference>
<evidence type="ECO:0000313" key="1">
    <source>
        <dbReference type="EMBL" id="VCX42965.1"/>
    </source>
</evidence>
<name>A0A9X9QB76_GULGU</name>
<protein>
    <submittedName>
        <fullName evidence="1">Uncharacterized protein</fullName>
    </submittedName>
</protein>
<reference evidence="1 2" key="1">
    <citation type="submission" date="2018-10" db="EMBL/GenBank/DDBJ databases">
        <authorList>
            <person name="Ekblom R."/>
            <person name="Jareborg N."/>
        </authorList>
    </citation>
    <scope>NUCLEOTIDE SEQUENCE [LARGE SCALE GENOMIC DNA]</scope>
    <source>
        <tissue evidence="1">Muscle</tissue>
    </source>
</reference>
<sequence length="50" mass="5353">MNGCFATCRSRSECHGHGSFSPCHFAKPAHPTSSPWHRPTPGNCLVGSLT</sequence>
<comment type="caution">
    <text evidence="1">The sequence shown here is derived from an EMBL/GenBank/DDBJ whole genome shotgun (WGS) entry which is preliminary data.</text>
</comment>
<keyword evidence="2" id="KW-1185">Reference proteome</keyword>
<organism evidence="1 2">
    <name type="scientific">Gulo gulo</name>
    <name type="common">Wolverine</name>
    <name type="synonym">Gluton</name>
    <dbReference type="NCBI Taxonomy" id="48420"/>
    <lineage>
        <taxon>Eukaryota</taxon>
        <taxon>Metazoa</taxon>
        <taxon>Chordata</taxon>
        <taxon>Craniata</taxon>
        <taxon>Vertebrata</taxon>
        <taxon>Euteleostomi</taxon>
        <taxon>Mammalia</taxon>
        <taxon>Eutheria</taxon>
        <taxon>Laurasiatheria</taxon>
        <taxon>Carnivora</taxon>
        <taxon>Caniformia</taxon>
        <taxon>Musteloidea</taxon>
        <taxon>Mustelidae</taxon>
        <taxon>Guloninae</taxon>
        <taxon>Gulo</taxon>
    </lineage>
</organism>
<dbReference type="AlphaFoldDB" id="A0A9X9QB76"/>
<proteinExistence type="predicted"/>
<dbReference type="Proteomes" id="UP000269945">
    <property type="component" value="Unassembled WGS sequence"/>
</dbReference>
<evidence type="ECO:0000313" key="2">
    <source>
        <dbReference type="Proteomes" id="UP000269945"/>
    </source>
</evidence>
<gene>
    <name evidence="1" type="ORF">BN2614_LOCUS2</name>
</gene>
<accession>A0A9X9QB76</accession>